<dbReference type="Proteomes" id="UP000011135">
    <property type="component" value="Unassembled WGS sequence"/>
</dbReference>
<dbReference type="InterPro" id="IPR002104">
    <property type="entry name" value="Integrase_catalytic"/>
</dbReference>
<dbReference type="STRING" id="1237149.C900_05535"/>
<keyword evidence="3 5" id="KW-0238">DNA-binding</keyword>
<dbReference type="PANTHER" id="PTHR30349">
    <property type="entry name" value="PHAGE INTEGRASE-RELATED"/>
    <property type="match status" value="1"/>
</dbReference>
<feature type="domain" description="Core-binding (CB)" evidence="7">
    <location>
        <begin position="9"/>
        <end position="101"/>
    </location>
</feature>
<evidence type="ECO:0000256" key="5">
    <source>
        <dbReference type="PROSITE-ProRule" id="PRU01248"/>
    </source>
</evidence>
<dbReference type="SUPFAM" id="SSF56349">
    <property type="entry name" value="DNA breaking-rejoining enzymes"/>
    <property type="match status" value="1"/>
</dbReference>
<evidence type="ECO:0000256" key="2">
    <source>
        <dbReference type="ARBA" id="ARBA00022908"/>
    </source>
</evidence>
<dbReference type="Gene3D" id="1.10.150.130">
    <property type="match status" value="1"/>
</dbReference>
<comment type="caution">
    <text evidence="8">The sequence shown here is derived from an EMBL/GenBank/DDBJ whole genome shotgun (WGS) entry which is preliminary data.</text>
</comment>
<dbReference type="EMBL" id="AMZN01000086">
    <property type="protein sequence ID" value="ELR68977.1"/>
    <property type="molecule type" value="Genomic_DNA"/>
</dbReference>
<comment type="similarity">
    <text evidence="1">Belongs to the 'phage' integrase family.</text>
</comment>
<evidence type="ECO:0000256" key="4">
    <source>
        <dbReference type="ARBA" id="ARBA00023172"/>
    </source>
</evidence>
<evidence type="ECO:0000256" key="3">
    <source>
        <dbReference type="ARBA" id="ARBA00023125"/>
    </source>
</evidence>
<keyword evidence="9" id="KW-1185">Reference proteome</keyword>
<dbReference type="Gene3D" id="1.10.443.10">
    <property type="entry name" value="Intergrase catalytic core"/>
    <property type="match status" value="1"/>
</dbReference>
<evidence type="ECO:0000256" key="1">
    <source>
        <dbReference type="ARBA" id="ARBA00008857"/>
    </source>
</evidence>
<dbReference type="PANTHER" id="PTHR30349:SF41">
    <property type="entry name" value="INTEGRASE_RECOMBINASE PROTEIN MJ0367-RELATED"/>
    <property type="match status" value="1"/>
</dbReference>
<dbReference type="GO" id="GO:0006310">
    <property type="term" value="P:DNA recombination"/>
    <property type="evidence" value="ECO:0007669"/>
    <property type="project" value="UniProtKB-KW"/>
</dbReference>
<dbReference type="GO" id="GO:0015074">
    <property type="term" value="P:DNA integration"/>
    <property type="evidence" value="ECO:0007669"/>
    <property type="project" value="UniProtKB-KW"/>
</dbReference>
<evidence type="ECO:0000259" key="7">
    <source>
        <dbReference type="PROSITE" id="PS51900"/>
    </source>
</evidence>
<dbReference type="eggNOG" id="COG4974">
    <property type="taxonomic scope" value="Bacteria"/>
</dbReference>
<dbReference type="InterPro" id="IPR044068">
    <property type="entry name" value="CB"/>
</dbReference>
<dbReference type="Pfam" id="PF00589">
    <property type="entry name" value="Phage_integrase"/>
    <property type="match status" value="1"/>
</dbReference>
<evidence type="ECO:0000313" key="9">
    <source>
        <dbReference type="Proteomes" id="UP000011135"/>
    </source>
</evidence>
<dbReference type="InterPro" id="IPR011010">
    <property type="entry name" value="DNA_brk_join_enz"/>
</dbReference>
<dbReference type="InterPro" id="IPR050090">
    <property type="entry name" value="Tyrosine_recombinase_XerCD"/>
</dbReference>
<accession>L8JNL9</accession>
<keyword evidence="2" id="KW-0229">DNA integration</keyword>
<evidence type="ECO:0000259" key="6">
    <source>
        <dbReference type="PROSITE" id="PS51898"/>
    </source>
</evidence>
<dbReference type="PROSITE" id="PS51900">
    <property type="entry name" value="CB"/>
    <property type="match status" value="1"/>
</dbReference>
<organism evidence="8 9">
    <name type="scientific">Fulvivirga imtechensis AK7</name>
    <dbReference type="NCBI Taxonomy" id="1237149"/>
    <lineage>
        <taxon>Bacteria</taxon>
        <taxon>Pseudomonadati</taxon>
        <taxon>Bacteroidota</taxon>
        <taxon>Cytophagia</taxon>
        <taxon>Cytophagales</taxon>
        <taxon>Fulvivirgaceae</taxon>
        <taxon>Fulvivirga</taxon>
    </lineage>
</organism>
<gene>
    <name evidence="8" type="ORF">C900_05535</name>
</gene>
<dbReference type="GO" id="GO:0003677">
    <property type="term" value="F:DNA binding"/>
    <property type="evidence" value="ECO:0007669"/>
    <property type="project" value="UniProtKB-UniRule"/>
</dbReference>
<dbReference type="InterPro" id="IPR010998">
    <property type="entry name" value="Integrase_recombinase_N"/>
</dbReference>
<dbReference type="AlphaFoldDB" id="L8JNL9"/>
<protein>
    <submittedName>
        <fullName evidence="8">Phage integrase family protein</fullName>
    </submittedName>
</protein>
<sequence length="302" mass="35749">MKHLPIFNKEYRKLLKDFGVYLERMGYNKNTQSMLPSCLQEFFYRMEQQGINTLDQLTPGLIRKHYEYLTERPNRTRPGGLSDSMINHHMYALKTFINYQQESGNMHTNPFSVLNFPKVKCPPRQVLTIEEIKALYNACENMKDRAMLGLFYGCGLRRSEAMKLNIIDINFKSQLLYVRSGKGRKRRVVPLTDQVKTDLQNYYLYERGLQVREITKDNQNAFILNRHGNRMVEYWKRLKYLVKQAELPEQISLHHLRHSIATHLLESGLSIEQVRDFLGHRYLESTQIYTRISKQYLASQTV</sequence>
<dbReference type="RefSeq" id="WP_009582636.1">
    <property type="nucleotide sequence ID" value="NZ_AMZN01000086.1"/>
</dbReference>
<name>L8JNL9_9BACT</name>
<feature type="domain" description="Tyr recombinase" evidence="6">
    <location>
        <begin position="122"/>
        <end position="302"/>
    </location>
</feature>
<reference evidence="8 9" key="1">
    <citation type="submission" date="2012-12" db="EMBL/GenBank/DDBJ databases">
        <title>Genome assembly of Fulvivirga imtechensis AK7.</title>
        <authorList>
            <person name="Nupur N."/>
            <person name="Khatri I."/>
            <person name="Kumar R."/>
            <person name="Subramanian S."/>
            <person name="Pinnaka A."/>
        </authorList>
    </citation>
    <scope>NUCLEOTIDE SEQUENCE [LARGE SCALE GENOMIC DNA]</scope>
    <source>
        <strain evidence="8 9">AK7</strain>
    </source>
</reference>
<evidence type="ECO:0000313" key="8">
    <source>
        <dbReference type="EMBL" id="ELR68977.1"/>
    </source>
</evidence>
<dbReference type="InterPro" id="IPR013762">
    <property type="entry name" value="Integrase-like_cat_sf"/>
</dbReference>
<dbReference type="PROSITE" id="PS51898">
    <property type="entry name" value="TYR_RECOMBINASE"/>
    <property type="match status" value="1"/>
</dbReference>
<keyword evidence="4" id="KW-0233">DNA recombination</keyword>
<dbReference type="OrthoDB" id="9801717at2"/>
<proteinExistence type="inferred from homology"/>